<accession>A0A7J7J1I1</accession>
<gene>
    <name evidence="2" type="ORF">EB796_021705</name>
</gene>
<evidence type="ECO:0000256" key="1">
    <source>
        <dbReference type="SAM" id="MobiDB-lite"/>
    </source>
</evidence>
<dbReference type="EMBL" id="VXIV02003202">
    <property type="protein sequence ID" value="KAF6019963.1"/>
    <property type="molecule type" value="Genomic_DNA"/>
</dbReference>
<dbReference type="AlphaFoldDB" id="A0A7J7J1I1"/>
<evidence type="ECO:0000313" key="3">
    <source>
        <dbReference type="Proteomes" id="UP000593567"/>
    </source>
</evidence>
<protein>
    <submittedName>
        <fullName evidence="2">Uncharacterized protein</fullName>
    </submittedName>
</protein>
<organism evidence="2 3">
    <name type="scientific">Bugula neritina</name>
    <name type="common">Brown bryozoan</name>
    <name type="synonym">Sertularia neritina</name>
    <dbReference type="NCBI Taxonomy" id="10212"/>
    <lineage>
        <taxon>Eukaryota</taxon>
        <taxon>Metazoa</taxon>
        <taxon>Spiralia</taxon>
        <taxon>Lophotrochozoa</taxon>
        <taxon>Bryozoa</taxon>
        <taxon>Gymnolaemata</taxon>
        <taxon>Cheilostomatida</taxon>
        <taxon>Flustrina</taxon>
        <taxon>Buguloidea</taxon>
        <taxon>Bugulidae</taxon>
        <taxon>Bugula</taxon>
    </lineage>
</organism>
<proteinExistence type="predicted"/>
<reference evidence="2" key="1">
    <citation type="submission" date="2020-06" db="EMBL/GenBank/DDBJ databases">
        <title>Draft genome of Bugula neritina, a colonial animal packing powerful symbionts and potential medicines.</title>
        <authorList>
            <person name="Rayko M."/>
        </authorList>
    </citation>
    <scope>NUCLEOTIDE SEQUENCE [LARGE SCALE GENOMIC DNA]</scope>
    <source>
        <strain evidence="2">Kwan_BN1</strain>
    </source>
</reference>
<evidence type="ECO:0000313" key="2">
    <source>
        <dbReference type="EMBL" id="KAF6019963.1"/>
    </source>
</evidence>
<keyword evidence="3" id="KW-1185">Reference proteome</keyword>
<sequence>MTSTESTSHMTKSRMSSSNRVTTDSEEELLTKILLSMTQSTSASGAPQRMRVTTPISGTASLVLLPRPSRPTEI</sequence>
<comment type="caution">
    <text evidence="2">The sequence shown here is derived from an EMBL/GenBank/DDBJ whole genome shotgun (WGS) entry which is preliminary data.</text>
</comment>
<name>A0A7J7J1I1_BUGNE</name>
<feature type="compositionally biased region" description="Polar residues" evidence="1">
    <location>
        <begin position="1"/>
        <end position="22"/>
    </location>
</feature>
<feature type="region of interest" description="Disordered" evidence="1">
    <location>
        <begin position="1"/>
        <end position="27"/>
    </location>
</feature>
<dbReference type="Proteomes" id="UP000593567">
    <property type="component" value="Unassembled WGS sequence"/>
</dbReference>